<proteinExistence type="predicted"/>
<organism evidence="2 3">
    <name type="scientific">Adineta steineri</name>
    <dbReference type="NCBI Taxonomy" id="433720"/>
    <lineage>
        <taxon>Eukaryota</taxon>
        <taxon>Metazoa</taxon>
        <taxon>Spiralia</taxon>
        <taxon>Gnathifera</taxon>
        <taxon>Rotifera</taxon>
        <taxon>Eurotatoria</taxon>
        <taxon>Bdelloidea</taxon>
        <taxon>Adinetida</taxon>
        <taxon>Adinetidae</taxon>
        <taxon>Adineta</taxon>
    </lineage>
</organism>
<protein>
    <recommendedName>
        <fullName evidence="1">BSD domain-containing protein</fullName>
    </recommendedName>
</protein>
<dbReference type="EMBL" id="CAJNOG010006595">
    <property type="protein sequence ID" value="CAF1561083.1"/>
    <property type="molecule type" value="Genomic_DNA"/>
</dbReference>
<dbReference type="Proteomes" id="UP000663845">
    <property type="component" value="Unassembled WGS sequence"/>
</dbReference>
<feature type="domain" description="BSD" evidence="1">
    <location>
        <begin position="1"/>
        <end position="47"/>
    </location>
</feature>
<comment type="caution">
    <text evidence="2">The sequence shown here is derived from an EMBL/GenBank/DDBJ whole genome shotgun (WGS) entry which is preliminary data.</text>
</comment>
<dbReference type="InterPro" id="IPR035925">
    <property type="entry name" value="BSD_dom_sf"/>
</dbReference>
<evidence type="ECO:0000259" key="1">
    <source>
        <dbReference type="PROSITE" id="PS50858"/>
    </source>
</evidence>
<dbReference type="PROSITE" id="PS50858">
    <property type="entry name" value="BSD"/>
    <property type="match status" value="1"/>
</dbReference>
<dbReference type="InterPro" id="IPR051494">
    <property type="entry name" value="BSD_domain-containing"/>
</dbReference>
<dbReference type="PANTHER" id="PTHR16019">
    <property type="entry name" value="SYNAPSE-ASSOCIATED PROTEIN"/>
    <property type="match status" value="1"/>
</dbReference>
<feature type="non-terminal residue" evidence="2">
    <location>
        <position position="59"/>
    </location>
</feature>
<dbReference type="GO" id="GO:0005794">
    <property type="term" value="C:Golgi apparatus"/>
    <property type="evidence" value="ECO:0007669"/>
    <property type="project" value="TreeGrafter"/>
</dbReference>
<evidence type="ECO:0000313" key="3">
    <source>
        <dbReference type="Proteomes" id="UP000663845"/>
    </source>
</evidence>
<dbReference type="SMART" id="SM00751">
    <property type="entry name" value="BSD"/>
    <property type="match status" value="1"/>
</dbReference>
<sequence length="59" mass="6937">MTVIYPIALATLDVDENLKQMRFDLVPKQINEESFWRNYFYRVSLVKNSAQLTALANEK</sequence>
<dbReference type="Gene3D" id="1.10.3970.10">
    <property type="entry name" value="BSD domain"/>
    <property type="match status" value="1"/>
</dbReference>
<accession>A0A815XS88</accession>
<dbReference type="InterPro" id="IPR005607">
    <property type="entry name" value="BSD_dom"/>
</dbReference>
<dbReference type="GO" id="GO:0038203">
    <property type="term" value="P:TORC2 signaling"/>
    <property type="evidence" value="ECO:0007669"/>
    <property type="project" value="TreeGrafter"/>
</dbReference>
<reference evidence="2" key="1">
    <citation type="submission" date="2021-02" db="EMBL/GenBank/DDBJ databases">
        <authorList>
            <person name="Nowell W R."/>
        </authorList>
    </citation>
    <scope>NUCLEOTIDE SEQUENCE</scope>
</reference>
<dbReference type="GO" id="GO:0048172">
    <property type="term" value="P:regulation of short-term neuronal synaptic plasticity"/>
    <property type="evidence" value="ECO:0007669"/>
    <property type="project" value="TreeGrafter"/>
</dbReference>
<gene>
    <name evidence="2" type="ORF">JYZ213_LOCUS46884</name>
</gene>
<dbReference type="SUPFAM" id="SSF140383">
    <property type="entry name" value="BSD domain-like"/>
    <property type="match status" value="1"/>
</dbReference>
<name>A0A815XS88_9BILA</name>
<dbReference type="AlphaFoldDB" id="A0A815XS88"/>
<dbReference type="PANTHER" id="PTHR16019:SF6">
    <property type="entry name" value="SYNAPSE-ASSOCIATED PROTEIN 1"/>
    <property type="match status" value="1"/>
</dbReference>
<dbReference type="GO" id="GO:0005634">
    <property type="term" value="C:nucleus"/>
    <property type="evidence" value="ECO:0007669"/>
    <property type="project" value="TreeGrafter"/>
</dbReference>
<evidence type="ECO:0000313" key="2">
    <source>
        <dbReference type="EMBL" id="CAF1561083.1"/>
    </source>
</evidence>
<dbReference type="Pfam" id="PF03909">
    <property type="entry name" value="BSD"/>
    <property type="match status" value="1"/>
</dbReference>